<evidence type="ECO:0000313" key="6">
    <source>
        <dbReference type="RefSeq" id="XP_060667656.1"/>
    </source>
</evidence>
<feature type="compositionally biased region" description="Basic and acidic residues" evidence="1">
    <location>
        <begin position="14"/>
        <end position="23"/>
    </location>
</feature>
<feature type="compositionally biased region" description="Basic and acidic residues" evidence="1">
    <location>
        <begin position="359"/>
        <end position="368"/>
    </location>
</feature>
<evidence type="ECO:0000313" key="3">
    <source>
        <dbReference type="Proteomes" id="UP001652623"/>
    </source>
</evidence>
<feature type="domain" description="Retrotransposon gag" evidence="2">
    <location>
        <begin position="193"/>
        <end position="287"/>
    </location>
</feature>
<feature type="region of interest" description="Disordered" evidence="1">
    <location>
        <begin position="316"/>
        <end position="370"/>
    </location>
</feature>
<organism evidence="3 6">
    <name type="scientific">Ziziphus jujuba</name>
    <name type="common">Chinese jujube</name>
    <name type="synonym">Ziziphus sativa</name>
    <dbReference type="NCBI Taxonomy" id="326968"/>
    <lineage>
        <taxon>Eukaryota</taxon>
        <taxon>Viridiplantae</taxon>
        <taxon>Streptophyta</taxon>
        <taxon>Embryophyta</taxon>
        <taxon>Tracheophyta</taxon>
        <taxon>Spermatophyta</taxon>
        <taxon>Magnoliopsida</taxon>
        <taxon>eudicotyledons</taxon>
        <taxon>Gunneridae</taxon>
        <taxon>Pentapetalae</taxon>
        <taxon>rosids</taxon>
        <taxon>fabids</taxon>
        <taxon>Rosales</taxon>
        <taxon>Rhamnaceae</taxon>
        <taxon>Paliureae</taxon>
        <taxon>Ziziphus</taxon>
    </lineage>
</organism>
<dbReference type="RefSeq" id="XP_060667655.1">
    <property type="nucleotide sequence ID" value="XM_060811672.1"/>
</dbReference>
<dbReference type="SUPFAM" id="SSF50630">
    <property type="entry name" value="Acid proteases"/>
    <property type="match status" value="1"/>
</dbReference>
<keyword evidence="3" id="KW-1185">Reference proteome</keyword>
<reference evidence="4 5" key="1">
    <citation type="submission" date="2025-05" db="UniProtKB">
        <authorList>
            <consortium name="RefSeq"/>
        </authorList>
    </citation>
    <scope>IDENTIFICATION</scope>
    <source>
        <tissue evidence="4 5">Seedling</tissue>
    </source>
</reference>
<dbReference type="GeneID" id="107426656"/>
<feature type="region of interest" description="Disordered" evidence="1">
    <location>
        <begin position="1"/>
        <end position="37"/>
    </location>
</feature>
<dbReference type="PANTHER" id="PTHR15503">
    <property type="entry name" value="LDOC1 RELATED"/>
    <property type="match status" value="1"/>
</dbReference>
<dbReference type="PANTHER" id="PTHR15503:SF45">
    <property type="entry name" value="RNA-DIRECTED DNA POLYMERASE HOMOLOG"/>
    <property type="match status" value="1"/>
</dbReference>
<evidence type="ECO:0000259" key="2">
    <source>
        <dbReference type="Pfam" id="PF03732"/>
    </source>
</evidence>
<evidence type="ECO:0000313" key="7">
    <source>
        <dbReference type="RefSeq" id="XP_060667657.1"/>
    </source>
</evidence>
<accession>A0ABM3ZT50</accession>
<feature type="region of interest" description="Disordered" evidence="1">
    <location>
        <begin position="572"/>
        <end position="592"/>
    </location>
</feature>
<evidence type="ECO:0000313" key="5">
    <source>
        <dbReference type="RefSeq" id="XP_060667655.1"/>
    </source>
</evidence>
<dbReference type="Gene3D" id="2.40.70.10">
    <property type="entry name" value="Acid Proteases"/>
    <property type="match status" value="1"/>
</dbReference>
<evidence type="ECO:0000313" key="4">
    <source>
        <dbReference type="RefSeq" id="XP_060667654.1"/>
    </source>
</evidence>
<dbReference type="InterPro" id="IPR032567">
    <property type="entry name" value="RTL1-rel"/>
</dbReference>
<sequence>MASSDVTINVEGATEVRGREEQRNPNAGKQRHKSKSKDVMMDIELRLEEHASRVQERFEALESPLDGLESEDIAINQAVRGLLNGLDDALRRELRATRDQCMGEVADLRSMLGRELDAIRTQMEDMRGDWALCKRAVASGTTTIREGPRIDVPKPKSYSGARNARELENFLWGLEQYFEAMGIADDASKIRTATLYLSDTAMLWWRRRHSDIERGTCTFRTFDDFKKDLKRQFYPENAEDEARSRLRRLKQIGHIREYIKEFTNLVLEIPDLSDKDSLFYFMDGLQPWAKTELKRRGVQDLASAIAYAEGFIDYSNQRDSPKPKEWKDNHGKGGGEPSRSKEDEREESAHKPKGSKWKPPREGKDASKPKNSCFLCDGPHWVRDCPKRKALNAMTTQYEEKQEEGASIGSLQLLNAIKAAPKETKKSGLIFVEAKLNGVPTKALVDTGTSHNFLSVEEAQRLGIKATQERGFVKAVNSDAKPLQGVARGVKTTIGDWEGQLNLTVVSMDDYKVVLGMDFFNQVKAFPLPFANKLCIMDGGTTCMVPTEQASKREAKVLSALQVEREEQINSVAAQEPSEDAPSHAKTSPKVQDVPKELDQGSLCVLISSCGDNKRKHVEAKGGTLVKPLPQPHKMHEGVIGPYERSLLIIGKGGKGAPKEGRSRRAPMEIATSPDKNVEVTPADRVGQHRGMPNYTKYLVKGKDLPDGEVSGEHKDIQWQLKDHIRRARKKARRGRHEFRWGRVSRPAKKE</sequence>
<dbReference type="InterPro" id="IPR021109">
    <property type="entry name" value="Peptidase_aspartic_dom_sf"/>
</dbReference>
<dbReference type="RefSeq" id="XP_060667656.1">
    <property type="nucleotide sequence ID" value="XM_060811673.1"/>
</dbReference>
<feature type="compositionally biased region" description="Basic and acidic residues" evidence="1">
    <location>
        <begin position="319"/>
        <end position="350"/>
    </location>
</feature>
<dbReference type="InterPro" id="IPR001969">
    <property type="entry name" value="Aspartic_peptidase_AS"/>
</dbReference>
<evidence type="ECO:0000256" key="1">
    <source>
        <dbReference type="SAM" id="MobiDB-lite"/>
    </source>
</evidence>
<dbReference type="InterPro" id="IPR005162">
    <property type="entry name" value="Retrotrans_gag_dom"/>
</dbReference>
<dbReference type="RefSeq" id="XP_060667657.1">
    <property type="nucleotide sequence ID" value="XM_060811674.1"/>
</dbReference>
<dbReference type="CDD" id="cd00303">
    <property type="entry name" value="retropepsin_like"/>
    <property type="match status" value="1"/>
</dbReference>
<feature type="region of interest" description="Disordered" evidence="1">
    <location>
        <begin position="730"/>
        <end position="751"/>
    </location>
</feature>
<dbReference type="Pfam" id="PF03732">
    <property type="entry name" value="Retrotrans_gag"/>
    <property type="match status" value="1"/>
</dbReference>
<proteinExistence type="predicted"/>
<dbReference type="Pfam" id="PF13975">
    <property type="entry name" value="gag-asp_proteas"/>
    <property type="match status" value="1"/>
</dbReference>
<dbReference type="RefSeq" id="XP_060667654.1">
    <property type="nucleotide sequence ID" value="XM_060811671.1"/>
</dbReference>
<name>A0ABM3ZT50_ZIZJJ</name>
<gene>
    <name evidence="4 5 6 7" type="primary">LOC107426656</name>
</gene>
<dbReference type="Proteomes" id="UP001652623">
    <property type="component" value="Chromosome 9"/>
</dbReference>
<protein>
    <submittedName>
        <fullName evidence="4 5">Uncharacterized protein LOC107426656</fullName>
    </submittedName>
</protein>
<dbReference type="PROSITE" id="PS00141">
    <property type="entry name" value="ASP_PROTEASE"/>
    <property type="match status" value="1"/>
</dbReference>